<dbReference type="Pfam" id="PF00106">
    <property type="entry name" value="adh_short"/>
    <property type="match status" value="1"/>
</dbReference>
<dbReference type="HOGENOM" id="CLU_010194_2_1_4"/>
<dbReference type="PATRIC" id="fig|1565605.3.peg.271"/>
<dbReference type="PROSITE" id="PS00061">
    <property type="entry name" value="ADH_SHORT"/>
    <property type="match status" value="1"/>
</dbReference>
<evidence type="ECO:0000313" key="5">
    <source>
        <dbReference type="Proteomes" id="UP000061603"/>
    </source>
</evidence>
<organism evidence="4 5">
    <name type="scientific">Rugosibacter aromaticivorans</name>
    <dbReference type="NCBI Taxonomy" id="1565605"/>
    <lineage>
        <taxon>Bacteria</taxon>
        <taxon>Pseudomonadati</taxon>
        <taxon>Pseudomonadota</taxon>
        <taxon>Betaproteobacteria</taxon>
        <taxon>Nitrosomonadales</taxon>
        <taxon>Sterolibacteriaceae</taxon>
        <taxon>Rugosibacter</taxon>
    </lineage>
</organism>
<reference evidence="4 5" key="1">
    <citation type="journal article" date="2015" name="Genome Announc.">
        <title>Complete Genome Sequence of a Novel Bacterium within the Family Rhodocyclaceae That Degrades Polycyclic Aromatic Hydrocarbons.</title>
        <authorList>
            <person name="Singleton D.R."/>
            <person name="Dickey A.N."/>
            <person name="Scholl E.H."/>
            <person name="Wright F.A."/>
            <person name="Aitken M.D."/>
        </authorList>
    </citation>
    <scope>NUCLEOTIDE SEQUENCE [LARGE SCALE GENOMIC DNA]</scope>
    <source>
        <strain evidence="5">PG1-Ca6</strain>
    </source>
</reference>
<dbReference type="EMBL" id="CP010554">
    <property type="protein sequence ID" value="AJP49325.1"/>
    <property type="molecule type" value="Genomic_DNA"/>
</dbReference>
<evidence type="ECO:0000313" key="4">
    <source>
        <dbReference type="EMBL" id="AJP49325.1"/>
    </source>
</evidence>
<sequence length="270" mass="28254">MTGASSGIGEALARHYAANGAQYDTLGILGILGTPDTPVTPATLGLAARRQRRLFDLVAELPGVHAPYPLDVADAPALEAAAGDFIARFGCPDIVIANAGISVGTLTGEAEDLPAFRRVLETNVLGMVHTFAPFIQAMQARGSGTLVGIASVAGIRGLPGAGAYSASKAAVIAYLEALRVELRSSGIKVVTLTPGYIATPMTAKNPYPMPFLLPADVAARRFARTIARGTRYAVIPWQMGLVAKLLRLLPNPLFDVLFARAGRKPRGLDL</sequence>
<dbReference type="AlphaFoldDB" id="A0A0C5JBV7"/>
<dbReference type="SUPFAM" id="SSF51735">
    <property type="entry name" value="NAD(P)-binding Rossmann-fold domains"/>
    <property type="match status" value="1"/>
</dbReference>
<dbReference type="Gene3D" id="3.40.50.720">
    <property type="entry name" value="NAD(P)-binding Rossmann-like Domain"/>
    <property type="match status" value="1"/>
</dbReference>
<evidence type="ECO:0000256" key="2">
    <source>
        <dbReference type="ARBA" id="ARBA00023002"/>
    </source>
</evidence>
<protein>
    <submittedName>
        <fullName evidence="4">Short-chain dehydrogenase</fullName>
    </submittedName>
</protein>
<dbReference type="STRING" id="1565605.PG1C_01295"/>
<dbReference type="Proteomes" id="UP000061603">
    <property type="component" value="Chromosome"/>
</dbReference>
<gene>
    <name evidence="4" type="ORF">PG1C_01295</name>
</gene>
<accession>A0A0C5JBV7</accession>
<dbReference type="PANTHER" id="PTHR44196">
    <property type="entry name" value="DEHYDROGENASE/REDUCTASE SDR FAMILY MEMBER 7B"/>
    <property type="match status" value="1"/>
</dbReference>
<dbReference type="PANTHER" id="PTHR44196:SF1">
    <property type="entry name" value="DEHYDROGENASE_REDUCTASE SDR FAMILY MEMBER 7B"/>
    <property type="match status" value="1"/>
</dbReference>
<comment type="similarity">
    <text evidence="1 3">Belongs to the short-chain dehydrogenases/reductases (SDR) family.</text>
</comment>
<dbReference type="NCBIfam" id="NF005437">
    <property type="entry name" value="PRK07024.1"/>
    <property type="match status" value="1"/>
</dbReference>
<dbReference type="GO" id="GO:0016491">
    <property type="term" value="F:oxidoreductase activity"/>
    <property type="evidence" value="ECO:0007669"/>
    <property type="project" value="UniProtKB-KW"/>
</dbReference>
<name>A0A0C5JBV7_9PROT</name>
<dbReference type="InterPro" id="IPR036291">
    <property type="entry name" value="NAD(P)-bd_dom_sf"/>
</dbReference>
<dbReference type="InterPro" id="IPR020904">
    <property type="entry name" value="Sc_DH/Rdtase_CS"/>
</dbReference>
<dbReference type="PRINTS" id="PR00080">
    <property type="entry name" value="SDRFAMILY"/>
</dbReference>
<dbReference type="GO" id="GO:0016020">
    <property type="term" value="C:membrane"/>
    <property type="evidence" value="ECO:0007669"/>
    <property type="project" value="TreeGrafter"/>
</dbReference>
<evidence type="ECO:0000256" key="3">
    <source>
        <dbReference type="RuleBase" id="RU000363"/>
    </source>
</evidence>
<keyword evidence="5" id="KW-1185">Reference proteome</keyword>
<keyword evidence="2" id="KW-0560">Oxidoreductase</keyword>
<evidence type="ECO:0000256" key="1">
    <source>
        <dbReference type="ARBA" id="ARBA00006484"/>
    </source>
</evidence>
<dbReference type="KEGG" id="rbu:PG1C_01295"/>
<proteinExistence type="inferred from homology"/>
<dbReference type="InterPro" id="IPR002347">
    <property type="entry name" value="SDR_fam"/>
</dbReference>
<dbReference type="PRINTS" id="PR00081">
    <property type="entry name" value="GDHRDH"/>
</dbReference>